<evidence type="ECO:0000313" key="1">
    <source>
        <dbReference type="EMBL" id="CAB4131730.1"/>
    </source>
</evidence>
<organism evidence="1">
    <name type="scientific">uncultured Caudovirales phage</name>
    <dbReference type="NCBI Taxonomy" id="2100421"/>
    <lineage>
        <taxon>Viruses</taxon>
        <taxon>Duplodnaviria</taxon>
        <taxon>Heunggongvirae</taxon>
        <taxon>Uroviricota</taxon>
        <taxon>Caudoviricetes</taxon>
        <taxon>Peduoviridae</taxon>
        <taxon>Maltschvirus</taxon>
        <taxon>Maltschvirus maltsch</taxon>
    </lineage>
</organism>
<sequence>MSMLGSVVSGPAMTGQRIVIAGAEKVGKTTLACDAPNSLLVPLEIGYASIRTPRIPQMLTTWEEVENLCIELLQAAQAGRIARGSSIVWDSATALERIIHAKIISLDAAWKPGNPNG</sequence>
<feature type="non-terminal residue" evidence="1">
    <location>
        <position position="117"/>
    </location>
</feature>
<accession>A0A6J5LFL7</accession>
<reference evidence="1" key="1">
    <citation type="submission" date="2020-04" db="EMBL/GenBank/DDBJ databases">
        <authorList>
            <person name="Chiriac C."/>
            <person name="Salcher M."/>
            <person name="Ghai R."/>
            <person name="Kavagutti S V."/>
        </authorList>
    </citation>
    <scope>NUCLEOTIDE SEQUENCE</scope>
</reference>
<name>A0A6J5LFL7_9CAUD</name>
<gene>
    <name evidence="1" type="ORF">UFOVP131_1</name>
</gene>
<proteinExistence type="predicted"/>
<protein>
    <submittedName>
        <fullName evidence="1">AAA domain containing protein</fullName>
    </submittedName>
</protein>
<dbReference type="EMBL" id="LR796252">
    <property type="protein sequence ID" value="CAB4131730.1"/>
    <property type="molecule type" value="Genomic_DNA"/>
</dbReference>
<dbReference type="Pfam" id="PF13479">
    <property type="entry name" value="AAA_24"/>
    <property type="match status" value="1"/>
</dbReference>